<evidence type="ECO:0000256" key="14">
    <source>
        <dbReference type="ARBA" id="ARBA00033245"/>
    </source>
</evidence>
<feature type="transmembrane region" description="Helical" evidence="18">
    <location>
        <begin position="7"/>
        <end position="25"/>
    </location>
</feature>
<keyword evidence="21" id="KW-1185">Reference proteome</keyword>
<dbReference type="GO" id="GO:0051205">
    <property type="term" value="P:protein insertion into membrane"/>
    <property type="evidence" value="ECO:0007669"/>
    <property type="project" value="TreeGrafter"/>
</dbReference>
<dbReference type="CDD" id="cd20070">
    <property type="entry name" value="5TM_YidC_Alb3"/>
    <property type="match status" value="1"/>
</dbReference>
<dbReference type="Proteomes" id="UP000310458">
    <property type="component" value="Unassembled WGS sequence"/>
</dbReference>
<evidence type="ECO:0000259" key="19">
    <source>
        <dbReference type="Pfam" id="PF02096"/>
    </source>
</evidence>
<keyword evidence="10" id="KW-0143">Chaperone</keyword>
<feature type="transmembrane region" description="Helical" evidence="18">
    <location>
        <begin position="235"/>
        <end position="259"/>
    </location>
</feature>
<dbReference type="RefSeq" id="WP_138253551.1">
    <property type="nucleotide sequence ID" value="NZ_VAVZ01000029.1"/>
</dbReference>
<comment type="subunit">
    <text evidence="12">Interacts with the Sec translocase complex via SecD. Specifically interacts with transmembrane segments of nascent integral membrane proteins during membrane integration.</text>
</comment>
<dbReference type="InterPro" id="IPR001708">
    <property type="entry name" value="YidC/ALB3/OXA1/COX18"/>
</dbReference>
<comment type="subcellular location">
    <subcellularLocation>
        <location evidence="1">Cell membrane</location>
        <topology evidence="1">Multi-pass membrane protein</topology>
    </subcellularLocation>
    <subcellularLocation>
        <location evidence="16">Membrane</location>
        <topology evidence="16">Multi-pass membrane protein</topology>
    </subcellularLocation>
</comment>
<dbReference type="NCBIfam" id="TIGR03592">
    <property type="entry name" value="yidC_oxa1_cterm"/>
    <property type="match status" value="1"/>
</dbReference>
<comment type="function">
    <text evidence="11">Required for the insertion and/or proper folding and/or complex formation of integral membrane proteins into the membrane. Involved in integration of membrane proteins that insert both dependently and independently of the Sec translocase complex, as well as at least some lipoproteins. Aids folding of multispanning membrane proteins.</text>
</comment>
<dbReference type="InterPro" id="IPR047196">
    <property type="entry name" value="YidC_ALB_C"/>
</dbReference>
<feature type="compositionally biased region" description="Basic residues" evidence="17">
    <location>
        <begin position="325"/>
        <end position="337"/>
    </location>
</feature>
<feature type="domain" description="Membrane insertase YidC/Oxa/ALB C-terminal" evidence="19">
    <location>
        <begin position="39"/>
        <end position="274"/>
    </location>
</feature>
<dbReference type="GO" id="GO:0005886">
    <property type="term" value="C:plasma membrane"/>
    <property type="evidence" value="ECO:0007669"/>
    <property type="project" value="UniProtKB-SubCell"/>
</dbReference>
<organism evidence="20 21">
    <name type="scientific">Nesterenkonia salmonea</name>
    <dbReference type="NCBI Taxonomy" id="1804987"/>
    <lineage>
        <taxon>Bacteria</taxon>
        <taxon>Bacillati</taxon>
        <taxon>Actinomycetota</taxon>
        <taxon>Actinomycetes</taxon>
        <taxon>Micrococcales</taxon>
        <taxon>Micrococcaceae</taxon>
        <taxon>Nesterenkonia</taxon>
    </lineage>
</organism>
<comment type="caution">
    <text evidence="20">The sequence shown here is derived from an EMBL/GenBank/DDBJ whole genome shotgun (WGS) entry which is preliminary data.</text>
</comment>
<evidence type="ECO:0000313" key="21">
    <source>
        <dbReference type="Proteomes" id="UP000310458"/>
    </source>
</evidence>
<feature type="transmembrane region" description="Helical" evidence="18">
    <location>
        <begin position="107"/>
        <end position="128"/>
    </location>
</feature>
<evidence type="ECO:0000256" key="4">
    <source>
        <dbReference type="ARBA" id="ARBA00022448"/>
    </source>
</evidence>
<reference evidence="20 21" key="1">
    <citation type="submission" date="2019-05" db="EMBL/GenBank/DDBJ databases">
        <title>Nesterenkonia sp. GY074 isolated from the Southern Atlantic Ocean.</title>
        <authorList>
            <person name="Zhang G."/>
        </authorList>
    </citation>
    <scope>NUCLEOTIDE SEQUENCE [LARGE SCALE GENOMIC DNA]</scope>
    <source>
        <strain evidence="20 21">GY074</strain>
    </source>
</reference>
<dbReference type="OrthoDB" id="9780552at2"/>
<keyword evidence="9 18" id="KW-0472">Membrane</keyword>
<keyword evidence="7" id="KW-0653">Protein transport</keyword>
<dbReference type="Pfam" id="PF02096">
    <property type="entry name" value="60KD_IMP"/>
    <property type="match status" value="1"/>
</dbReference>
<evidence type="ECO:0000256" key="3">
    <source>
        <dbReference type="ARBA" id="ARBA00015325"/>
    </source>
</evidence>
<evidence type="ECO:0000256" key="12">
    <source>
        <dbReference type="ARBA" id="ARBA00026028"/>
    </source>
</evidence>
<dbReference type="PANTHER" id="PTHR12428">
    <property type="entry name" value="OXA1"/>
    <property type="match status" value="1"/>
</dbReference>
<dbReference type="InterPro" id="IPR028055">
    <property type="entry name" value="YidC/Oxa/ALB_C"/>
</dbReference>
<evidence type="ECO:0000256" key="13">
    <source>
        <dbReference type="ARBA" id="ARBA00031538"/>
    </source>
</evidence>
<comment type="similarity">
    <text evidence="2">Belongs to the OXA1/ALB3/YidC family. Type 1 subfamily.</text>
</comment>
<evidence type="ECO:0000256" key="11">
    <source>
        <dbReference type="ARBA" id="ARBA00025034"/>
    </source>
</evidence>
<evidence type="ECO:0000256" key="17">
    <source>
        <dbReference type="SAM" id="MobiDB-lite"/>
    </source>
</evidence>
<evidence type="ECO:0000256" key="8">
    <source>
        <dbReference type="ARBA" id="ARBA00022989"/>
    </source>
</evidence>
<sequence length="337" mass="37913">MAFLDTIMWPFSWAVSFILSAWHSLLTMVGLPEGSGWNWALSILLLVLVIRIILIPLFVRQIKSQRGMQIIQPELKKLQAKYKGKKDPVSRQAQVSEQQALFKRHKVNPFMTCLPILAQMPIFLALFWCLNRIGGSGRMGTGDVDYQEEGYYALSSREVTSFANSRIFEVGMPDTLLGAVQGDPALMGGTVAVIALTTVMIIMMVSTQFFTQKQLMQKNMSEAALTGQFAQTQKIMLYALPLVFIFGGVYFPVGVLIYWTATNFWTMGQQWWVIRNNPTPGSLAEKELNLRRATKGLPPVGEDARKAREEAEKPKGQHKGPTAQPKKKKKKKKKGQR</sequence>
<accession>A0A5R9BAW1</accession>
<evidence type="ECO:0000256" key="7">
    <source>
        <dbReference type="ARBA" id="ARBA00022927"/>
    </source>
</evidence>
<dbReference type="NCBIfam" id="NF002350">
    <property type="entry name" value="PRK01315.1"/>
    <property type="match status" value="1"/>
</dbReference>
<evidence type="ECO:0000256" key="2">
    <source>
        <dbReference type="ARBA" id="ARBA00010527"/>
    </source>
</evidence>
<keyword evidence="6 16" id="KW-0812">Transmembrane</keyword>
<dbReference type="GO" id="GO:0032977">
    <property type="term" value="F:membrane insertase activity"/>
    <property type="evidence" value="ECO:0007669"/>
    <property type="project" value="InterPro"/>
</dbReference>
<dbReference type="GO" id="GO:0015031">
    <property type="term" value="P:protein transport"/>
    <property type="evidence" value="ECO:0007669"/>
    <property type="project" value="UniProtKB-KW"/>
</dbReference>
<protein>
    <recommendedName>
        <fullName evidence="3">Membrane protein insertase YidC</fullName>
    </recommendedName>
    <alternativeName>
        <fullName evidence="15">Foldase YidC</fullName>
    </alternativeName>
    <alternativeName>
        <fullName evidence="14">Membrane integrase YidC</fullName>
    </alternativeName>
    <alternativeName>
        <fullName evidence="13">Membrane protein YidC</fullName>
    </alternativeName>
</protein>
<keyword evidence="5" id="KW-1003">Cell membrane</keyword>
<evidence type="ECO:0000256" key="9">
    <source>
        <dbReference type="ARBA" id="ARBA00023136"/>
    </source>
</evidence>
<keyword evidence="8 18" id="KW-1133">Transmembrane helix</keyword>
<feature type="region of interest" description="Disordered" evidence="17">
    <location>
        <begin position="289"/>
        <end position="337"/>
    </location>
</feature>
<name>A0A5R9BAW1_9MICC</name>
<feature type="transmembrane region" description="Helical" evidence="18">
    <location>
        <begin position="185"/>
        <end position="210"/>
    </location>
</feature>
<evidence type="ECO:0000256" key="5">
    <source>
        <dbReference type="ARBA" id="ARBA00022475"/>
    </source>
</evidence>
<dbReference type="AlphaFoldDB" id="A0A5R9BAW1"/>
<evidence type="ECO:0000256" key="18">
    <source>
        <dbReference type="SAM" id="Phobius"/>
    </source>
</evidence>
<evidence type="ECO:0000256" key="1">
    <source>
        <dbReference type="ARBA" id="ARBA00004651"/>
    </source>
</evidence>
<dbReference type="PANTHER" id="PTHR12428:SF65">
    <property type="entry name" value="CYTOCHROME C OXIDASE ASSEMBLY PROTEIN COX18, MITOCHONDRIAL"/>
    <property type="match status" value="1"/>
</dbReference>
<feature type="transmembrane region" description="Helical" evidence="18">
    <location>
        <begin position="37"/>
        <end position="59"/>
    </location>
</feature>
<feature type="compositionally biased region" description="Basic and acidic residues" evidence="17">
    <location>
        <begin position="302"/>
        <end position="315"/>
    </location>
</feature>
<keyword evidence="4" id="KW-0813">Transport</keyword>
<evidence type="ECO:0000256" key="16">
    <source>
        <dbReference type="RuleBase" id="RU003945"/>
    </source>
</evidence>
<evidence type="ECO:0000256" key="6">
    <source>
        <dbReference type="ARBA" id="ARBA00022692"/>
    </source>
</evidence>
<proteinExistence type="inferred from homology"/>
<evidence type="ECO:0000256" key="10">
    <source>
        <dbReference type="ARBA" id="ARBA00023186"/>
    </source>
</evidence>
<gene>
    <name evidence="20" type="primary">yidC</name>
    <name evidence="20" type="ORF">FEF26_10820</name>
</gene>
<evidence type="ECO:0000256" key="15">
    <source>
        <dbReference type="ARBA" id="ARBA00033342"/>
    </source>
</evidence>
<dbReference type="EMBL" id="VAVZ01000029">
    <property type="protein sequence ID" value="TLP95091.1"/>
    <property type="molecule type" value="Genomic_DNA"/>
</dbReference>
<evidence type="ECO:0000313" key="20">
    <source>
        <dbReference type="EMBL" id="TLP95091.1"/>
    </source>
</evidence>